<evidence type="ECO:0000313" key="2">
    <source>
        <dbReference type="Proteomes" id="UP000189674"/>
    </source>
</evidence>
<organism evidence="1 2">
    <name type="scientific">Anaerohalosphaera lusitana</name>
    <dbReference type="NCBI Taxonomy" id="1936003"/>
    <lineage>
        <taxon>Bacteria</taxon>
        <taxon>Pseudomonadati</taxon>
        <taxon>Planctomycetota</taxon>
        <taxon>Phycisphaerae</taxon>
        <taxon>Sedimentisphaerales</taxon>
        <taxon>Anaerohalosphaeraceae</taxon>
        <taxon>Anaerohalosphaera</taxon>
    </lineage>
</organism>
<accession>A0A1U9NJC4</accession>
<dbReference type="AlphaFoldDB" id="A0A1U9NJC4"/>
<keyword evidence="2" id="KW-1185">Reference proteome</keyword>
<proteinExistence type="predicted"/>
<evidence type="ECO:0000313" key="1">
    <source>
        <dbReference type="EMBL" id="AQT67925.1"/>
    </source>
</evidence>
<dbReference type="RefSeq" id="WP_257788001.1">
    <property type="nucleotide sequence ID" value="NZ_CP019791.1"/>
</dbReference>
<name>A0A1U9NJC4_9BACT</name>
<protein>
    <submittedName>
        <fullName evidence="1">Uncharacterized protein</fullName>
    </submittedName>
</protein>
<dbReference type="EMBL" id="CP019791">
    <property type="protein sequence ID" value="AQT67925.1"/>
    <property type="molecule type" value="Genomic_DNA"/>
</dbReference>
<dbReference type="KEGG" id="alus:STSP2_01077"/>
<gene>
    <name evidence="1" type="ORF">STSP2_01077</name>
</gene>
<dbReference type="Proteomes" id="UP000189674">
    <property type="component" value="Chromosome"/>
</dbReference>
<reference evidence="2" key="1">
    <citation type="submission" date="2017-02" db="EMBL/GenBank/DDBJ databases">
        <title>Comparative genomics and description of representatives of a novel lineage of planctomycetes thriving in anoxic sediments.</title>
        <authorList>
            <person name="Spring S."/>
            <person name="Bunk B."/>
            <person name="Sproer C."/>
        </authorList>
    </citation>
    <scope>NUCLEOTIDE SEQUENCE [LARGE SCALE GENOMIC DNA]</scope>
    <source>
        <strain evidence="2">ST-NAGAB-D1</strain>
    </source>
</reference>
<sequence>MHKFFPTILIFLDICAAAGYVPSGDWRKVVYWLAAATLTTVVTW</sequence>